<name>A0ABW5ZQ24_9FLAO</name>
<evidence type="ECO:0000313" key="2">
    <source>
        <dbReference type="Proteomes" id="UP001597548"/>
    </source>
</evidence>
<dbReference type="RefSeq" id="WP_379660170.1">
    <property type="nucleotide sequence ID" value="NZ_JBHUOS010000001.1"/>
</dbReference>
<organism evidence="1 2">
    <name type="scientific">Psychroserpens luteus</name>
    <dbReference type="NCBI Taxonomy" id="1434066"/>
    <lineage>
        <taxon>Bacteria</taxon>
        <taxon>Pseudomonadati</taxon>
        <taxon>Bacteroidota</taxon>
        <taxon>Flavobacteriia</taxon>
        <taxon>Flavobacteriales</taxon>
        <taxon>Flavobacteriaceae</taxon>
        <taxon>Psychroserpens</taxon>
    </lineage>
</organism>
<reference evidence="2" key="1">
    <citation type="journal article" date="2019" name="Int. J. Syst. Evol. Microbiol.">
        <title>The Global Catalogue of Microorganisms (GCM) 10K type strain sequencing project: providing services to taxonomists for standard genome sequencing and annotation.</title>
        <authorList>
            <consortium name="The Broad Institute Genomics Platform"/>
            <consortium name="The Broad Institute Genome Sequencing Center for Infectious Disease"/>
            <person name="Wu L."/>
            <person name="Ma J."/>
        </authorList>
    </citation>
    <scope>NUCLEOTIDE SEQUENCE [LARGE SCALE GENOMIC DNA]</scope>
    <source>
        <strain evidence="2">KCTC 32514</strain>
    </source>
</reference>
<comment type="caution">
    <text evidence="1">The sequence shown here is derived from an EMBL/GenBank/DDBJ whole genome shotgun (WGS) entry which is preliminary data.</text>
</comment>
<dbReference type="InterPro" id="IPR045767">
    <property type="entry name" value="DUF6134"/>
</dbReference>
<accession>A0ABW5ZQ24</accession>
<dbReference type="Proteomes" id="UP001597548">
    <property type="component" value="Unassembled WGS sequence"/>
</dbReference>
<proteinExistence type="predicted"/>
<dbReference type="EMBL" id="JBHUOS010000001">
    <property type="protein sequence ID" value="MFD2914555.1"/>
    <property type="molecule type" value="Genomic_DNA"/>
</dbReference>
<evidence type="ECO:0000313" key="1">
    <source>
        <dbReference type="EMBL" id="MFD2914555.1"/>
    </source>
</evidence>
<sequence>MNLGSVSNPSEEKIYFDIVRNNKVIGSLKATRTIKDSKIHYQSSTTIETKIIKDIRVNYKYDVTFEAELLEKSNVNITVNENPHAKTVTEWEDDSYQVVKNGKNENIINDSISYSTVQMYFKEPVNINTCYSEQNGSFNTIIAMGNHTYKKVNSKENENIYYYDMGILKKATIDGGLIKFEIVASNKQ</sequence>
<protein>
    <submittedName>
        <fullName evidence="1">DUF6134 family protein</fullName>
    </submittedName>
</protein>
<keyword evidence="2" id="KW-1185">Reference proteome</keyword>
<dbReference type="Pfam" id="PF19630">
    <property type="entry name" value="DUF6134"/>
    <property type="match status" value="1"/>
</dbReference>
<gene>
    <name evidence="1" type="ORF">ACFS29_02810</name>
</gene>